<dbReference type="AlphaFoldDB" id="A0A1Y0HSZ2"/>
<reference evidence="3 4" key="1">
    <citation type="submission" date="2017-05" db="EMBL/GenBank/DDBJ databases">
        <authorList>
            <person name="Song R."/>
            <person name="Chenine A.L."/>
            <person name="Ruprecht R.M."/>
        </authorList>
    </citation>
    <scope>NUCLEOTIDE SEQUENCE [LARGE SCALE GENOMIC DNA]</scope>
    <source>
        <strain evidence="3 4">PSBB019</strain>
    </source>
</reference>
<protein>
    <recommendedName>
        <fullName evidence="5">D-inositol 3-phosphate glycosyltransferase</fullName>
    </recommendedName>
</protein>
<evidence type="ECO:0000313" key="4">
    <source>
        <dbReference type="Proteomes" id="UP000196228"/>
    </source>
</evidence>
<evidence type="ECO:0000313" key="3">
    <source>
        <dbReference type="EMBL" id="ARU50636.1"/>
    </source>
</evidence>
<dbReference type="PANTHER" id="PTHR12526:SF510">
    <property type="entry name" value="D-INOSITOL 3-PHOSPHATE GLYCOSYLTRANSFERASE"/>
    <property type="match status" value="1"/>
</dbReference>
<dbReference type="Proteomes" id="UP000196228">
    <property type="component" value="Chromosome"/>
</dbReference>
<name>A0A1Y0HSZ2_CELCE</name>
<keyword evidence="1" id="KW-0328">Glycosyltransferase</keyword>
<proteinExistence type="predicted"/>
<dbReference type="GO" id="GO:0016757">
    <property type="term" value="F:glycosyltransferase activity"/>
    <property type="evidence" value="ECO:0007669"/>
    <property type="project" value="UniProtKB-KW"/>
</dbReference>
<evidence type="ECO:0000256" key="2">
    <source>
        <dbReference type="ARBA" id="ARBA00022679"/>
    </source>
</evidence>
<dbReference type="RefSeq" id="WP_087469701.1">
    <property type="nucleotide sequence ID" value="NZ_CP021383.1"/>
</dbReference>
<organism evidence="3 4">
    <name type="scientific">Cellulosimicrobium cellulans</name>
    <name type="common">Arthrobacter luteus</name>
    <dbReference type="NCBI Taxonomy" id="1710"/>
    <lineage>
        <taxon>Bacteria</taxon>
        <taxon>Bacillati</taxon>
        <taxon>Actinomycetota</taxon>
        <taxon>Actinomycetes</taxon>
        <taxon>Micrococcales</taxon>
        <taxon>Promicromonosporaceae</taxon>
        <taxon>Cellulosimicrobium</taxon>
    </lineage>
</organism>
<dbReference type="EMBL" id="CP021383">
    <property type="protein sequence ID" value="ARU50636.1"/>
    <property type="molecule type" value="Genomic_DNA"/>
</dbReference>
<gene>
    <name evidence="3" type="ORF">CBR64_03120</name>
</gene>
<dbReference type="CDD" id="cd03801">
    <property type="entry name" value="GT4_PimA-like"/>
    <property type="match status" value="1"/>
</dbReference>
<dbReference type="Gene3D" id="3.40.50.2000">
    <property type="entry name" value="Glycogen Phosphorylase B"/>
    <property type="match status" value="2"/>
</dbReference>
<dbReference type="KEGG" id="cceu:CBR64_03120"/>
<evidence type="ECO:0000256" key="1">
    <source>
        <dbReference type="ARBA" id="ARBA00022676"/>
    </source>
</evidence>
<accession>A0A1Y0HSZ2</accession>
<keyword evidence="2" id="KW-0808">Transferase</keyword>
<dbReference type="Pfam" id="PF13692">
    <property type="entry name" value="Glyco_trans_1_4"/>
    <property type="match status" value="1"/>
</dbReference>
<evidence type="ECO:0008006" key="5">
    <source>
        <dbReference type="Google" id="ProtNLM"/>
    </source>
</evidence>
<dbReference type="OrthoDB" id="9810929at2"/>
<dbReference type="SUPFAM" id="SSF53756">
    <property type="entry name" value="UDP-Glycosyltransferase/glycogen phosphorylase"/>
    <property type="match status" value="1"/>
</dbReference>
<dbReference type="PANTHER" id="PTHR12526">
    <property type="entry name" value="GLYCOSYLTRANSFERASE"/>
    <property type="match status" value="1"/>
</dbReference>
<sequence>MTPGAGRPLVHAITPGDHFSPRTGSAVPTVVDGLARHRSQGSPRPTVLVARGTYPDRYPSADVVEYTQRRSRRSDRYLDSALARVGAPRVGARRAFAAVVGDQDEWAPSFVLAHNAPALVPLVGPRHVPVLYAHNQVLRTYTTRDAGRTLAHAPVVVCVSDFLAEQVRARLPRELADRVRTVRNGVDPSLLDVERVDPADDGLHVVYVGRVIPDKGVHVLLAAVGALDRADVRLTVVGRPGFDARDPLTPYEQELRRTADGLRSPVRFASFLARDALPAVLATASVVVVPSTWPEPFGLTALEGMAAGAAVVASDVGGLPEAVGDGGLLVPPGDVDRLAEALDGLRDAQTLGQAQARARATARTRTWAVSATRLDEVLEEYR</sequence>